<dbReference type="Pfam" id="PF10385">
    <property type="entry name" value="RNA_pol_Rpb2_45"/>
    <property type="match status" value="1"/>
</dbReference>
<dbReference type="Gene3D" id="3.90.1110.10">
    <property type="entry name" value="RNA polymerase Rpb2, domain 2"/>
    <property type="match status" value="1"/>
</dbReference>
<evidence type="ECO:0000259" key="11">
    <source>
        <dbReference type="Pfam" id="PF00562"/>
    </source>
</evidence>
<comment type="function">
    <text evidence="1 7 9">DNA-dependent RNA polymerase catalyzes the transcription of DNA into RNA using the four ribonucleoside triphosphates as substrates.</text>
</comment>
<dbReference type="InterPro" id="IPR007641">
    <property type="entry name" value="RNA_pol_Rpb2_7"/>
</dbReference>
<keyword evidence="5 7" id="KW-0804">Transcription</keyword>
<evidence type="ECO:0000256" key="6">
    <source>
        <dbReference type="ARBA" id="ARBA00048552"/>
    </source>
</evidence>
<evidence type="ECO:0000256" key="5">
    <source>
        <dbReference type="ARBA" id="ARBA00023163"/>
    </source>
</evidence>
<dbReference type="InterPro" id="IPR010243">
    <property type="entry name" value="RNA_pol_bsu_bac"/>
</dbReference>
<dbReference type="FunFam" id="3.90.1800.10:FF:000001">
    <property type="entry name" value="DNA-directed RNA polymerase subunit beta"/>
    <property type="match status" value="1"/>
</dbReference>
<dbReference type="NCBIfam" id="NF001616">
    <property type="entry name" value="PRK00405.1"/>
    <property type="match status" value="1"/>
</dbReference>
<feature type="domain" description="RNA polymerase Rpb2" evidence="15">
    <location>
        <begin position="406"/>
        <end position="474"/>
    </location>
</feature>
<dbReference type="InterPro" id="IPR037033">
    <property type="entry name" value="DNA-dir_RNAP_su2_hyb_sf"/>
</dbReference>
<evidence type="ECO:0000256" key="3">
    <source>
        <dbReference type="ARBA" id="ARBA00022679"/>
    </source>
</evidence>
<evidence type="ECO:0000256" key="2">
    <source>
        <dbReference type="ARBA" id="ARBA00022478"/>
    </source>
</evidence>
<dbReference type="SUPFAM" id="SSF64484">
    <property type="entry name" value="beta and beta-prime subunits of DNA dependent RNA-polymerase"/>
    <property type="match status" value="1"/>
</dbReference>
<dbReference type="Pfam" id="PF04563">
    <property type="entry name" value="RNA_pol_Rpb2_1"/>
    <property type="match status" value="1"/>
</dbReference>
<feature type="domain" description="DNA-directed RNA polymerase beta subunit external 1" evidence="16">
    <location>
        <begin position="484"/>
        <end position="550"/>
    </location>
</feature>
<dbReference type="PROSITE" id="PS01166">
    <property type="entry name" value="RNA_POL_BETA"/>
    <property type="match status" value="1"/>
</dbReference>
<dbReference type="Gene3D" id="3.90.1100.10">
    <property type="match status" value="1"/>
</dbReference>
<dbReference type="Pfam" id="PF04560">
    <property type="entry name" value="RNA_pol_Rpb2_7"/>
    <property type="match status" value="1"/>
</dbReference>
<dbReference type="CDD" id="cd00653">
    <property type="entry name" value="RNA_pol_B_RPB2"/>
    <property type="match status" value="1"/>
</dbReference>
<evidence type="ECO:0000256" key="9">
    <source>
        <dbReference type="RuleBase" id="RU363031"/>
    </source>
</evidence>
<keyword evidence="4 7" id="KW-0548">Nucleotidyltransferase</keyword>
<dbReference type="Gene3D" id="2.40.270.10">
    <property type="entry name" value="DNA-directed RNA polymerase, subunit 2, domain 6"/>
    <property type="match status" value="2"/>
</dbReference>
<name>A0A9X4H4D7_9FIRM</name>
<dbReference type="InterPro" id="IPR007645">
    <property type="entry name" value="RNA_pol_Rpb2_3"/>
</dbReference>
<dbReference type="Gene3D" id="3.90.1800.10">
    <property type="entry name" value="RNA polymerase alpha subunit dimerisation domain"/>
    <property type="match status" value="1"/>
</dbReference>
<dbReference type="GO" id="GO:0000428">
    <property type="term" value="C:DNA-directed RNA polymerase complex"/>
    <property type="evidence" value="ECO:0007669"/>
    <property type="project" value="UniProtKB-KW"/>
</dbReference>
<dbReference type="InterPro" id="IPR042107">
    <property type="entry name" value="DNA-dir_RNA_pol_bsu_ext_1_sf"/>
</dbReference>
<evidence type="ECO:0000256" key="10">
    <source>
        <dbReference type="SAM" id="MobiDB-lite"/>
    </source>
</evidence>
<evidence type="ECO:0000313" key="18">
    <source>
        <dbReference type="Proteomes" id="UP001154312"/>
    </source>
</evidence>
<dbReference type="GO" id="GO:0003677">
    <property type="term" value="F:DNA binding"/>
    <property type="evidence" value="ECO:0007669"/>
    <property type="project" value="UniProtKB-UniRule"/>
</dbReference>
<comment type="caution">
    <text evidence="17">The sequence shown here is derived from an EMBL/GenBank/DDBJ whole genome shotgun (WGS) entry which is preliminary data.</text>
</comment>
<dbReference type="InterPro" id="IPR007642">
    <property type="entry name" value="RNA_pol_Rpb2_2"/>
</dbReference>
<evidence type="ECO:0000256" key="7">
    <source>
        <dbReference type="HAMAP-Rule" id="MF_01321"/>
    </source>
</evidence>
<feature type="domain" description="RNA polymerase Rpb2" evidence="13">
    <location>
        <begin position="138"/>
        <end position="279"/>
    </location>
</feature>
<dbReference type="Proteomes" id="UP001154312">
    <property type="component" value="Unassembled WGS sequence"/>
</dbReference>
<evidence type="ECO:0000259" key="13">
    <source>
        <dbReference type="Pfam" id="PF04561"/>
    </source>
</evidence>
<evidence type="ECO:0000259" key="16">
    <source>
        <dbReference type="Pfam" id="PF10385"/>
    </source>
</evidence>
<comment type="subunit">
    <text evidence="7 9">The RNAP catalytic core consists of 2 alpha, 1 beta, 1 beta' and 1 omega subunit. When a sigma factor is associated with the core the holoenzyme is formed, which can initiate transcription.</text>
</comment>
<dbReference type="InterPro" id="IPR007644">
    <property type="entry name" value="RNA_pol_bsu_protrusion"/>
</dbReference>
<protein>
    <recommendedName>
        <fullName evidence="7 9">DNA-directed RNA polymerase subunit beta</fullName>
        <shortName evidence="7">RNAP subunit beta</shortName>
        <ecNumber evidence="7 9">2.7.7.6</ecNumber>
    </recommendedName>
    <alternativeName>
        <fullName evidence="7">RNA polymerase subunit beta</fullName>
    </alternativeName>
    <alternativeName>
        <fullName evidence="7">Transcriptase subunit beta</fullName>
    </alternativeName>
</protein>
<evidence type="ECO:0000256" key="8">
    <source>
        <dbReference type="RuleBase" id="RU000434"/>
    </source>
</evidence>
<dbReference type="InterPro" id="IPR037034">
    <property type="entry name" value="RNA_pol_Rpb2_2_sf"/>
</dbReference>
<evidence type="ECO:0000259" key="14">
    <source>
        <dbReference type="Pfam" id="PF04563"/>
    </source>
</evidence>
<dbReference type="HAMAP" id="MF_01321">
    <property type="entry name" value="RNApol_bact_RpoB"/>
    <property type="match status" value="1"/>
</dbReference>
<comment type="catalytic activity">
    <reaction evidence="6 7 9">
        <text>RNA(n) + a ribonucleoside 5'-triphosphate = RNA(n+1) + diphosphate</text>
        <dbReference type="Rhea" id="RHEA:21248"/>
        <dbReference type="Rhea" id="RHEA-COMP:14527"/>
        <dbReference type="Rhea" id="RHEA-COMP:17342"/>
        <dbReference type="ChEBI" id="CHEBI:33019"/>
        <dbReference type="ChEBI" id="CHEBI:61557"/>
        <dbReference type="ChEBI" id="CHEBI:140395"/>
        <dbReference type="EC" id="2.7.7.6"/>
    </reaction>
</comment>
<dbReference type="EMBL" id="JAKOAV010000005">
    <property type="protein sequence ID" value="MDF9407532.1"/>
    <property type="molecule type" value="Genomic_DNA"/>
</dbReference>
<evidence type="ECO:0000259" key="12">
    <source>
        <dbReference type="Pfam" id="PF04560"/>
    </source>
</evidence>
<dbReference type="Pfam" id="PF04561">
    <property type="entry name" value="RNA_pol_Rpb2_2"/>
    <property type="match status" value="2"/>
</dbReference>
<dbReference type="InterPro" id="IPR007121">
    <property type="entry name" value="RNA_pol_bsu_CS"/>
</dbReference>
<dbReference type="PANTHER" id="PTHR20856">
    <property type="entry name" value="DNA-DIRECTED RNA POLYMERASE I SUBUNIT 2"/>
    <property type="match status" value="1"/>
</dbReference>
<dbReference type="GO" id="GO:0006351">
    <property type="term" value="P:DNA-templated transcription"/>
    <property type="evidence" value="ECO:0007669"/>
    <property type="project" value="UniProtKB-UniRule"/>
</dbReference>
<dbReference type="Pfam" id="PF00562">
    <property type="entry name" value="RNA_pol_Rpb2_6"/>
    <property type="match status" value="1"/>
</dbReference>
<dbReference type="GO" id="GO:0003899">
    <property type="term" value="F:DNA-directed RNA polymerase activity"/>
    <property type="evidence" value="ECO:0007669"/>
    <property type="project" value="UniProtKB-UniRule"/>
</dbReference>
<feature type="domain" description="RNA polymerase Rpb2" evidence="12">
    <location>
        <begin position="1126"/>
        <end position="1201"/>
    </location>
</feature>
<dbReference type="RefSeq" id="WP_277442765.1">
    <property type="nucleotide sequence ID" value="NZ_JAKOAV010000005.1"/>
</dbReference>
<dbReference type="Gene3D" id="2.40.50.150">
    <property type="match status" value="1"/>
</dbReference>
<dbReference type="InterPro" id="IPR014724">
    <property type="entry name" value="RNA_pol_RPB2_OB-fold"/>
</dbReference>
<organism evidence="17 18">
    <name type="scientific">Pelotomaculum isophthalicicum JI</name>
    <dbReference type="NCBI Taxonomy" id="947010"/>
    <lineage>
        <taxon>Bacteria</taxon>
        <taxon>Bacillati</taxon>
        <taxon>Bacillota</taxon>
        <taxon>Clostridia</taxon>
        <taxon>Eubacteriales</taxon>
        <taxon>Desulfotomaculaceae</taxon>
        <taxon>Pelotomaculum</taxon>
    </lineage>
</organism>
<feature type="domain" description="DNA-directed RNA polymerase subunit 2 hybrid-binding" evidence="11">
    <location>
        <begin position="764"/>
        <end position="1124"/>
    </location>
</feature>
<feature type="compositionally biased region" description="Acidic residues" evidence="10">
    <location>
        <begin position="1228"/>
        <end position="1264"/>
    </location>
</feature>
<accession>A0A9X4H4D7</accession>
<keyword evidence="18" id="KW-1185">Reference proteome</keyword>
<sequence>MIYPEKVGGRGRKSFAKLKEVLELPNLIEVQRNSYDWFLKEGLREVFQDISPIQDFTGNLVLEFLDYTLGDPKYSVEECKERDVTFAAPLRVKVRLINKETGEVKEQEVFMGDFPLMTEKGTFIINGAERVIVSQLVRSPGVYFNEIIDPTGKKLYTATIIPNRGAWLEFETDINDHVFVRIDRTRKILATVLVRALGYSTNTVINELFNGDKSIQETLSRDNCDSEEEALVEIYKRLRPGEPPTVESAKSLLEALFFDPKRYDLANVGRYKIQEKLQHGILYRYGENAKGETDFDPYLKKELPKEREFIRELTREDIIETIRYLLGLVNSEGHVDDIDHLGNRRLRSVGELLQNQFRIGLSRMERVVRERMTIQDVDVITPQVLINIRPVVAAIKEFFGSSQLSQFMDQTNPLAELTHKRRLSALGPGGLSRERAGFEVRDVHNSHYGRMCPIETPEGPNIGLIGSLSTYARINPLGFIETPYRKVDKNNKRVTDEIVYLTADKEEGYVIAQANAPLDEEGRFQENRVNARSPEIVVVPADRVDFMDVSPKQVFSIATALIPFLEHDDANRALMGANMQRQAVPLLKTQAPLVGTGIEYKAARDSGVVVIAKNPGVVGQVTANDIIIQTDARYEGTWPYDISTETKEPLANKGDIITEAAVELLKKKGLLEEITTHSRQTMYRLKVYNVPVSQVMDEKKYHVPEIKEIKALNDIYAPETAEILIKKDEKISKGSLDRLDQAGVKVLSVTVGLNLVYRPPGTDRYKLLKFTRSNQGTCINQKPIVQLGERVEAGQVIADGPSTDYGELALGRNILVAFMPWEGYNYEDAILVSEKAVKEDFFTSIHIEEYECDARDTKLGPEEITRDIPNVGEEILKDLDARGIIRTGAEVRPGDILVGKVTPKGETELTAEERLLRAIFGEKAREVRDTSLRVPHGEAGKIVDVKVFSRDNGDELPPGVNQLVRVYIAQKRKISEGDKMAGRHGNKGVIARILPEEDMPFLPDGTPIEIVLNPLGVPSRMNIGQVLEAHLGWAAKALGYHVATPVFNGASEKDILDKLKEAGLSENGKMTLYDGRTGEPFDNPVTVGYVYMLKLAHLVDDKIHARSTGPYSLVTQQPLGGKAQFGGQRFGEMEVWALEAYGAAYTLQEILTVKSDDVVGRVKTYESIVKGENVPEPGVPESFKVLIKELQSLGLDVRVLSEDDREIEIKEVEEDITETAKELGIDIQQEELPEVVSDEDYDGDIDEEEFNDDYQEDDFELEDE</sequence>
<feature type="domain" description="RNA polymerase beta subunit protrusion" evidence="14">
    <location>
        <begin position="27"/>
        <end position="391"/>
    </location>
</feature>
<dbReference type="InterPro" id="IPR019462">
    <property type="entry name" value="DNA-dir_RNA_pol_bsu_external_1"/>
</dbReference>
<keyword evidence="2 7" id="KW-0240">DNA-directed RNA polymerase</keyword>
<dbReference type="EC" id="2.7.7.6" evidence="7 9"/>
<dbReference type="AlphaFoldDB" id="A0A9X4H4D7"/>
<comment type="similarity">
    <text evidence="7 8">Belongs to the RNA polymerase beta chain family.</text>
</comment>
<keyword evidence="3 7" id="KW-0808">Transferase</keyword>
<evidence type="ECO:0000256" key="1">
    <source>
        <dbReference type="ARBA" id="ARBA00004026"/>
    </source>
</evidence>
<dbReference type="GO" id="GO:0032549">
    <property type="term" value="F:ribonucleoside binding"/>
    <property type="evidence" value="ECO:0007669"/>
    <property type="project" value="InterPro"/>
</dbReference>
<dbReference type="InterPro" id="IPR007120">
    <property type="entry name" value="DNA-dir_RNAP_su2_dom"/>
</dbReference>
<dbReference type="InterPro" id="IPR015712">
    <property type="entry name" value="DNA-dir_RNA_pol_su2"/>
</dbReference>
<dbReference type="Gene3D" id="2.30.150.10">
    <property type="entry name" value="DNA-directed RNA polymerase, beta subunit, external 1 domain"/>
    <property type="match status" value="1"/>
</dbReference>
<dbReference type="Pfam" id="PF04565">
    <property type="entry name" value="RNA_pol_Rpb2_3"/>
    <property type="match status" value="1"/>
</dbReference>
<feature type="region of interest" description="Disordered" evidence="10">
    <location>
        <begin position="1221"/>
        <end position="1264"/>
    </location>
</feature>
<reference evidence="17" key="1">
    <citation type="submission" date="2022-02" db="EMBL/GenBank/DDBJ databases">
        <authorList>
            <person name="Leng L."/>
        </authorList>
    </citation>
    <scope>NUCLEOTIDE SEQUENCE</scope>
    <source>
        <strain evidence="17">JI</strain>
    </source>
</reference>
<dbReference type="Gene3D" id="2.40.50.100">
    <property type="match status" value="2"/>
</dbReference>
<evidence type="ECO:0000256" key="4">
    <source>
        <dbReference type="ARBA" id="ARBA00022695"/>
    </source>
</evidence>
<proteinExistence type="inferred from homology"/>
<evidence type="ECO:0000313" key="17">
    <source>
        <dbReference type="EMBL" id="MDF9407532.1"/>
    </source>
</evidence>
<gene>
    <name evidence="7" type="primary">rpoB</name>
    <name evidence="17" type="ORF">L7E55_04040</name>
</gene>
<evidence type="ECO:0000259" key="15">
    <source>
        <dbReference type="Pfam" id="PF04565"/>
    </source>
</evidence>
<feature type="domain" description="RNA polymerase Rpb2" evidence="13">
    <location>
        <begin position="310"/>
        <end position="347"/>
    </location>
</feature>